<name>A0A1Z4JG46_LEPBY</name>
<feature type="chain" id="PRO_5011110280" evidence="1">
    <location>
        <begin position="27"/>
        <end position="167"/>
    </location>
</feature>
<keyword evidence="3" id="KW-1185">Reference proteome</keyword>
<accession>A0A1Z4JG46</accession>
<dbReference type="AlphaFoldDB" id="A0A1Z4JG46"/>
<protein>
    <submittedName>
        <fullName evidence="2">Uncharacterized protein</fullName>
    </submittedName>
</protein>
<proteinExistence type="predicted"/>
<dbReference type="Proteomes" id="UP000217895">
    <property type="component" value="Chromosome"/>
</dbReference>
<dbReference type="EMBL" id="AP018203">
    <property type="protein sequence ID" value="BAY55690.1"/>
    <property type="molecule type" value="Genomic_DNA"/>
</dbReference>
<reference evidence="2 3" key="1">
    <citation type="submission" date="2017-06" db="EMBL/GenBank/DDBJ databases">
        <title>Genome sequencing of cyanobaciteial culture collection at National Institute for Environmental Studies (NIES).</title>
        <authorList>
            <person name="Hirose Y."/>
            <person name="Shimura Y."/>
            <person name="Fujisawa T."/>
            <person name="Nakamura Y."/>
            <person name="Kawachi M."/>
        </authorList>
    </citation>
    <scope>NUCLEOTIDE SEQUENCE [LARGE SCALE GENOMIC DNA]</scope>
    <source>
        <strain evidence="2 3">NIES-2135</strain>
    </source>
</reference>
<evidence type="ECO:0000313" key="2">
    <source>
        <dbReference type="EMBL" id="BAY55690.1"/>
    </source>
</evidence>
<gene>
    <name evidence="2" type="ORF">NIES2135_25140</name>
</gene>
<sequence length="167" mass="18314">MNKWQSLLAFCFTAAAICTITKPLQASTALPMTLSTSEGYYTMKVSDNDTTRSAYGGGLRVYDVHIAKMFEVTYRVCTTGRLSPGANWTYLAGNGSINMGNFYISCDLASDIAIAYGLGNPERTTILHFAGEEAEGEPRTEGIPILNITGGKIDRWMNFTRNFKPAR</sequence>
<evidence type="ECO:0000313" key="3">
    <source>
        <dbReference type="Proteomes" id="UP000217895"/>
    </source>
</evidence>
<evidence type="ECO:0000256" key="1">
    <source>
        <dbReference type="SAM" id="SignalP"/>
    </source>
</evidence>
<organism evidence="2 3">
    <name type="scientific">Leptolyngbya boryana NIES-2135</name>
    <dbReference type="NCBI Taxonomy" id="1973484"/>
    <lineage>
        <taxon>Bacteria</taxon>
        <taxon>Bacillati</taxon>
        <taxon>Cyanobacteriota</taxon>
        <taxon>Cyanophyceae</taxon>
        <taxon>Leptolyngbyales</taxon>
        <taxon>Leptolyngbyaceae</taxon>
        <taxon>Leptolyngbya group</taxon>
        <taxon>Leptolyngbya</taxon>
    </lineage>
</organism>
<keyword evidence="1" id="KW-0732">Signal</keyword>
<feature type="signal peptide" evidence="1">
    <location>
        <begin position="1"/>
        <end position="26"/>
    </location>
</feature>